<dbReference type="Pfam" id="PF01051">
    <property type="entry name" value="Rep3_N"/>
    <property type="match status" value="1"/>
</dbReference>
<comment type="caution">
    <text evidence="3">The sequence shown here is derived from an EMBL/GenBank/DDBJ whole genome shotgun (WGS) entry which is preliminary data.</text>
</comment>
<evidence type="ECO:0000313" key="3">
    <source>
        <dbReference type="EMBL" id="KRN44057.1"/>
    </source>
</evidence>
<accession>A0A0R2GT23</accession>
<dbReference type="PATRIC" id="fig|148604.4.peg.936"/>
<dbReference type="Gene3D" id="1.10.10.10">
    <property type="entry name" value="Winged helix-like DNA-binding domain superfamily/Winged helix DNA-binding domain"/>
    <property type="match status" value="1"/>
</dbReference>
<reference evidence="3 4" key="1">
    <citation type="journal article" date="2015" name="Genome Announc.">
        <title>Expanding the biotechnology potential of lactobacilli through comparative genomics of 213 strains and associated genera.</title>
        <authorList>
            <person name="Sun Z."/>
            <person name="Harris H.M."/>
            <person name="McCann A."/>
            <person name="Guo C."/>
            <person name="Argimon S."/>
            <person name="Zhang W."/>
            <person name="Yang X."/>
            <person name="Jeffery I.B."/>
            <person name="Cooney J.C."/>
            <person name="Kagawa T.F."/>
            <person name="Liu W."/>
            <person name="Song Y."/>
            <person name="Salvetti E."/>
            <person name="Wrobel A."/>
            <person name="Rasinkangas P."/>
            <person name="Parkhill J."/>
            <person name="Rea M.C."/>
            <person name="O'Sullivan O."/>
            <person name="Ritari J."/>
            <person name="Douillard F.P."/>
            <person name="Paul Ross R."/>
            <person name="Yang R."/>
            <person name="Briner A.E."/>
            <person name="Felis G.E."/>
            <person name="de Vos W.M."/>
            <person name="Barrangou R."/>
            <person name="Klaenhammer T.R."/>
            <person name="Caufield P.W."/>
            <person name="Cui Y."/>
            <person name="Zhang H."/>
            <person name="O'Toole P.W."/>
        </authorList>
    </citation>
    <scope>NUCLEOTIDE SEQUENCE [LARGE SCALE GENOMIC DNA]</scope>
    <source>
        <strain evidence="3 4">DSM 14792</strain>
    </source>
</reference>
<dbReference type="GO" id="GO:0003887">
    <property type="term" value="F:DNA-directed DNA polymerase activity"/>
    <property type="evidence" value="ECO:0007669"/>
    <property type="project" value="InterPro"/>
</dbReference>
<sequence>MLIKNSLNEIPLKEFKANEMNLYFLVLQGLISNVAAGSTQKLFPYDDLAQELIPSRMVHEIKVDIENVAYKSKRLFYFGKELLPSPLFKKFDADSESQILEVEINPALIDLFTIDKEWTNFNLKDFFAIRSKYGKTLYRLLKQYQVIGKRSFELTDYRRLMGIPDNYRMAKVRQFMIDSTVTELLPYIGNLNYSIERHGWKLEKVTFTFDSRKKQLLQQNNDEK</sequence>
<proteinExistence type="inferred from homology"/>
<protein>
    <recommendedName>
        <fullName evidence="2">Initiator Rep protein WH1 domain-containing protein</fullName>
    </recommendedName>
</protein>
<dbReference type="Proteomes" id="UP000051639">
    <property type="component" value="Unassembled WGS sequence"/>
</dbReference>
<dbReference type="InterPro" id="IPR036390">
    <property type="entry name" value="WH_DNA-bd_sf"/>
</dbReference>
<dbReference type="Pfam" id="PF21205">
    <property type="entry name" value="Rep3_C"/>
    <property type="match status" value="1"/>
</dbReference>
<dbReference type="GO" id="GO:0006270">
    <property type="term" value="P:DNA replication initiation"/>
    <property type="evidence" value="ECO:0007669"/>
    <property type="project" value="InterPro"/>
</dbReference>
<gene>
    <name evidence="3" type="ORF">IV41_GL000900</name>
</gene>
<feature type="domain" description="Initiator Rep protein WH1" evidence="2">
    <location>
        <begin position="4"/>
        <end position="142"/>
    </location>
</feature>
<organism evidence="3 4">
    <name type="scientific">Limosilactobacillus ingluviei</name>
    <dbReference type="NCBI Taxonomy" id="148604"/>
    <lineage>
        <taxon>Bacteria</taxon>
        <taxon>Bacillati</taxon>
        <taxon>Bacillota</taxon>
        <taxon>Bacilli</taxon>
        <taxon>Lactobacillales</taxon>
        <taxon>Lactobacillaceae</taxon>
        <taxon>Limosilactobacillus</taxon>
    </lineage>
</organism>
<name>A0A0R2GT23_9LACO</name>
<keyword evidence="4" id="KW-1185">Reference proteome</keyword>
<dbReference type="AlphaFoldDB" id="A0A0R2GT23"/>
<evidence type="ECO:0000313" key="4">
    <source>
        <dbReference type="Proteomes" id="UP000051639"/>
    </source>
</evidence>
<dbReference type="EMBL" id="JQBA01000024">
    <property type="protein sequence ID" value="KRN44057.1"/>
    <property type="molecule type" value="Genomic_DNA"/>
</dbReference>
<comment type="similarity">
    <text evidence="1">Belongs to the initiator RepB protein family.</text>
</comment>
<dbReference type="InterPro" id="IPR000525">
    <property type="entry name" value="Initiator_Rep_WH1"/>
</dbReference>
<dbReference type="SUPFAM" id="SSF46785">
    <property type="entry name" value="Winged helix' DNA-binding domain"/>
    <property type="match status" value="1"/>
</dbReference>
<dbReference type="OrthoDB" id="2084703at2"/>
<evidence type="ECO:0000256" key="1">
    <source>
        <dbReference type="ARBA" id="ARBA00038283"/>
    </source>
</evidence>
<evidence type="ECO:0000259" key="2">
    <source>
        <dbReference type="Pfam" id="PF01051"/>
    </source>
</evidence>
<dbReference type="RefSeq" id="WP_056994583.1">
    <property type="nucleotide sequence ID" value="NZ_JQBA01000024.1"/>
</dbReference>
<dbReference type="InterPro" id="IPR036388">
    <property type="entry name" value="WH-like_DNA-bd_sf"/>
</dbReference>